<dbReference type="EMBL" id="STFG01000002">
    <property type="protein sequence ID" value="THU04615.1"/>
    <property type="molecule type" value="Genomic_DNA"/>
</dbReference>
<dbReference type="InterPro" id="IPR036465">
    <property type="entry name" value="vWFA_dom_sf"/>
</dbReference>
<dbReference type="Proteomes" id="UP000308917">
    <property type="component" value="Unassembled WGS sequence"/>
</dbReference>
<dbReference type="InterPro" id="IPR021908">
    <property type="entry name" value="YfbK_C"/>
</dbReference>
<dbReference type="SMART" id="SM00327">
    <property type="entry name" value="VWA"/>
    <property type="match status" value="1"/>
</dbReference>
<evidence type="ECO:0000313" key="3">
    <source>
        <dbReference type="Proteomes" id="UP000308917"/>
    </source>
</evidence>
<organism evidence="2 3">
    <name type="scientific">Lampropedia puyangensis</name>
    <dbReference type="NCBI Taxonomy" id="1330072"/>
    <lineage>
        <taxon>Bacteria</taxon>
        <taxon>Pseudomonadati</taxon>
        <taxon>Pseudomonadota</taxon>
        <taxon>Betaproteobacteria</taxon>
        <taxon>Burkholderiales</taxon>
        <taxon>Comamonadaceae</taxon>
        <taxon>Lampropedia</taxon>
    </lineage>
</organism>
<dbReference type="Pfam" id="PF12450">
    <property type="entry name" value="vWF_A"/>
    <property type="match status" value="1"/>
</dbReference>
<evidence type="ECO:0000259" key="1">
    <source>
        <dbReference type="PROSITE" id="PS50234"/>
    </source>
</evidence>
<dbReference type="CDD" id="cd01465">
    <property type="entry name" value="vWA_subgroup"/>
    <property type="match status" value="1"/>
</dbReference>
<dbReference type="InterPro" id="IPR051266">
    <property type="entry name" value="CLCR"/>
</dbReference>
<evidence type="ECO:0000313" key="2">
    <source>
        <dbReference type="EMBL" id="THU04615.1"/>
    </source>
</evidence>
<dbReference type="PROSITE" id="PS50234">
    <property type="entry name" value="VWFA"/>
    <property type="match status" value="1"/>
</dbReference>
<accession>A0A4S8FCP3</accession>
<dbReference type="SUPFAM" id="SSF53300">
    <property type="entry name" value="vWA-like"/>
    <property type="match status" value="1"/>
</dbReference>
<dbReference type="AlphaFoldDB" id="A0A4S8FCP3"/>
<dbReference type="InterPro" id="IPR002035">
    <property type="entry name" value="VWF_A"/>
</dbReference>
<feature type="domain" description="VWFA" evidence="1">
    <location>
        <begin position="178"/>
        <end position="359"/>
    </location>
</feature>
<dbReference type="Pfam" id="PF12034">
    <property type="entry name" value="YfbK_C"/>
    <property type="match status" value="1"/>
</dbReference>
<dbReference type="OrthoDB" id="9805121at2"/>
<dbReference type="Pfam" id="PF00092">
    <property type="entry name" value="VWA"/>
    <property type="match status" value="1"/>
</dbReference>
<dbReference type="PANTHER" id="PTHR10579:SF43">
    <property type="entry name" value="ZINC FINGER (C3HC4-TYPE RING FINGER) FAMILY PROTEIN"/>
    <property type="match status" value="1"/>
</dbReference>
<dbReference type="InterPro" id="IPR022156">
    <property type="entry name" value="Uncharacterised_YfbK_N"/>
</dbReference>
<dbReference type="PANTHER" id="PTHR10579">
    <property type="entry name" value="CALCIUM-ACTIVATED CHLORIDE CHANNEL REGULATOR"/>
    <property type="match status" value="1"/>
</dbReference>
<sequence length="543" mass="59050">MADEVVEPVALAVAPAHPSPAAPTVTLYGSPAMLEEASTMERLPSSSQRTVVAAPLHESHHGARPSLLETRERYERLSDNPVKRTVQESVSTLSLDVDTGSYSNVRRILHQGQLPAKDAVRVEEMVNYFPYEVSQAQGAHPFALQTEIATTPWNSENLLLRVSVKAVEQNVASMPPANLVFLVDVSGSMSTRDKLPLVQASLRQLVQQLRAQDKVSLVVYAGRVAVELAPTKGDDKATILAAIERLTAGGSTAGASALELAYQQARAGFIPGGINRVLLATDGDFNVGETNVEHIKNMVERQRATGISLTTLGYGQGNYNEALMQQIAQVGNGNYSYIDSLQEARKVLVDELSSTFNSVAADVKLQLEFNPQTVAEWRLIGYENRLLNEADFRNDQVDAVEIGAGKSVTALYEITPAGQEGLYSQRRYGAAAPVMQSTYESDEWGALRIRYKKPGQKTSIEVAQVVRRTSDDVQPSSEWGFSAAVAAFGQQLRGGTYLNQWTYADTLRLAKASLGEDAQGYRHGFVQLVELAQSLSPTAAQQR</sequence>
<keyword evidence="3" id="KW-1185">Reference proteome</keyword>
<proteinExistence type="predicted"/>
<comment type="caution">
    <text evidence="2">The sequence shown here is derived from an EMBL/GenBank/DDBJ whole genome shotgun (WGS) entry which is preliminary data.</text>
</comment>
<protein>
    <submittedName>
        <fullName evidence="2">VWA domain-containing protein</fullName>
    </submittedName>
</protein>
<name>A0A4S8FCP3_9BURK</name>
<dbReference type="Gene3D" id="3.40.50.410">
    <property type="entry name" value="von Willebrand factor, type A domain"/>
    <property type="match status" value="1"/>
</dbReference>
<gene>
    <name evidence="2" type="ORF">E9531_03145</name>
</gene>
<reference evidence="2 3" key="1">
    <citation type="journal article" date="2015" name="Antonie Van Leeuwenhoek">
        <title>Lampropedia puyangensis sp. nov., isolated from symptomatic bark of Populus ? euramericana canker and emended description of Lampropedia hyalina (Ehrenberg 1832) Lee et al. 2004.</title>
        <authorList>
            <person name="Li Y."/>
            <person name="Wang T."/>
            <person name="Piao C.G."/>
            <person name="Wang L.F."/>
            <person name="Tian G.Z."/>
            <person name="Zhu T.H."/>
            <person name="Guo M.W."/>
        </authorList>
    </citation>
    <scope>NUCLEOTIDE SEQUENCE [LARGE SCALE GENOMIC DNA]</scope>
    <source>
        <strain evidence="2 3">2-bin</strain>
    </source>
</reference>